<dbReference type="AlphaFoldDB" id="A0A915PL27"/>
<name>A0A915PL27_9BILA</name>
<feature type="compositionally biased region" description="Low complexity" evidence="1">
    <location>
        <begin position="58"/>
        <end position="67"/>
    </location>
</feature>
<accession>A0A915PL27</accession>
<organism evidence="2 3">
    <name type="scientific">Setaria digitata</name>
    <dbReference type="NCBI Taxonomy" id="48799"/>
    <lineage>
        <taxon>Eukaryota</taxon>
        <taxon>Metazoa</taxon>
        <taxon>Ecdysozoa</taxon>
        <taxon>Nematoda</taxon>
        <taxon>Chromadorea</taxon>
        <taxon>Rhabditida</taxon>
        <taxon>Spirurina</taxon>
        <taxon>Spiruromorpha</taxon>
        <taxon>Filarioidea</taxon>
        <taxon>Setariidae</taxon>
        <taxon>Setaria</taxon>
    </lineage>
</organism>
<reference evidence="3" key="1">
    <citation type="submission" date="2022-11" db="UniProtKB">
        <authorList>
            <consortium name="WormBaseParasite"/>
        </authorList>
    </citation>
    <scope>IDENTIFICATION</scope>
</reference>
<feature type="region of interest" description="Disordered" evidence="1">
    <location>
        <begin position="1"/>
        <end position="67"/>
    </location>
</feature>
<dbReference type="WBParaSite" id="sdigi.contig222.g6310.t1">
    <property type="protein sequence ID" value="sdigi.contig222.g6310.t1"/>
    <property type="gene ID" value="sdigi.contig222.g6310"/>
</dbReference>
<protein>
    <submittedName>
        <fullName evidence="3">Uncharacterized protein</fullName>
    </submittedName>
</protein>
<feature type="compositionally biased region" description="Basic and acidic residues" evidence="1">
    <location>
        <begin position="16"/>
        <end position="51"/>
    </location>
</feature>
<proteinExistence type="predicted"/>
<feature type="region of interest" description="Disordered" evidence="1">
    <location>
        <begin position="83"/>
        <end position="104"/>
    </location>
</feature>
<evidence type="ECO:0000313" key="3">
    <source>
        <dbReference type="WBParaSite" id="sdigi.contig222.g6310.t1"/>
    </source>
</evidence>
<sequence>MMKKKTRRDDEEEVDGSIKDTLKSSDEPLNKSVEDKTARTRDNHDNSDKRKAVMFAISDSDNGDNSCDNDTMITMTTVMNSRKTAHASGTLQSSLLHQRLDKYN</sequence>
<evidence type="ECO:0000313" key="2">
    <source>
        <dbReference type="Proteomes" id="UP000887581"/>
    </source>
</evidence>
<dbReference type="Proteomes" id="UP000887581">
    <property type="component" value="Unplaced"/>
</dbReference>
<evidence type="ECO:0000256" key="1">
    <source>
        <dbReference type="SAM" id="MobiDB-lite"/>
    </source>
</evidence>
<feature type="compositionally biased region" description="Polar residues" evidence="1">
    <location>
        <begin position="83"/>
        <end position="96"/>
    </location>
</feature>
<keyword evidence="2" id="KW-1185">Reference proteome</keyword>